<dbReference type="Proteomes" id="UP000663760">
    <property type="component" value="Chromosome 18"/>
</dbReference>
<keyword evidence="3" id="KW-1185">Reference proteome</keyword>
<accession>A0A7I8LMX5</accession>
<protein>
    <submittedName>
        <fullName evidence="2">Uncharacterized protein</fullName>
    </submittedName>
</protein>
<evidence type="ECO:0000313" key="2">
    <source>
        <dbReference type="EMBL" id="CAA7410675.1"/>
    </source>
</evidence>
<name>A0A7I8LMX5_SPIIN</name>
<organism evidence="2 3">
    <name type="scientific">Spirodela intermedia</name>
    <name type="common">Intermediate duckweed</name>
    <dbReference type="NCBI Taxonomy" id="51605"/>
    <lineage>
        <taxon>Eukaryota</taxon>
        <taxon>Viridiplantae</taxon>
        <taxon>Streptophyta</taxon>
        <taxon>Embryophyta</taxon>
        <taxon>Tracheophyta</taxon>
        <taxon>Spermatophyta</taxon>
        <taxon>Magnoliopsida</taxon>
        <taxon>Liliopsida</taxon>
        <taxon>Araceae</taxon>
        <taxon>Lemnoideae</taxon>
        <taxon>Spirodela</taxon>
    </lineage>
</organism>
<gene>
    <name evidence="2" type="ORF">SI8410_18021353</name>
</gene>
<feature type="compositionally biased region" description="Polar residues" evidence="1">
    <location>
        <begin position="45"/>
        <end position="63"/>
    </location>
</feature>
<reference evidence="2" key="1">
    <citation type="submission" date="2020-02" db="EMBL/GenBank/DDBJ databases">
        <authorList>
            <person name="Scholz U."/>
            <person name="Mascher M."/>
            <person name="Fiebig A."/>
        </authorList>
    </citation>
    <scope>NUCLEOTIDE SEQUENCE</scope>
</reference>
<dbReference type="AlphaFoldDB" id="A0A7I8LMX5"/>
<proteinExistence type="predicted"/>
<sequence length="63" mass="6878">MVVDGGGRGRQRRREMGCWRGRRRGGGEEKKLQTGSGGILRPTQAGATGSKRSFSFLVSQQKL</sequence>
<evidence type="ECO:0000313" key="3">
    <source>
        <dbReference type="Proteomes" id="UP000663760"/>
    </source>
</evidence>
<dbReference type="EMBL" id="LR746281">
    <property type="protein sequence ID" value="CAA7410675.1"/>
    <property type="molecule type" value="Genomic_DNA"/>
</dbReference>
<feature type="region of interest" description="Disordered" evidence="1">
    <location>
        <begin position="1"/>
        <end position="63"/>
    </location>
</feature>
<evidence type="ECO:0000256" key="1">
    <source>
        <dbReference type="SAM" id="MobiDB-lite"/>
    </source>
</evidence>